<keyword evidence="2" id="KW-1185">Reference proteome</keyword>
<reference evidence="1 2" key="1">
    <citation type="submission" date="2018-08" db="EMBL/GenBank/DDBJ databases">
        <title>Genome and evolution of the arbuscular mycorrhizal fungus Diversispora epigaea (formerly Glomus versiforme) and its bacterial endosymbionts.</title>
        <authorList>
            <person name="Sun X."/>
            <person name="Fei Z."/>
            <person name="Harrison M."/>
        </authorList>
    </citation>
    <scope>NUCLEOTIDE SEQUENCE [LARGE SCALE GENOMIC DNA]</scope>
    <source>
        <strain evidence="1 2">IT104</strain>
    </source>
</reference>
<name>A0A397G433_9GLOM</name>
<sequence length="85" mass="10166">MSLIAGYVLCNQKERSEQKQLNHRFYSPFMILMMTSKCAKELWPKEKFNEIEKILDTKKKFSCFVMLTMGFLVFKENLQCLKVLF</sequence>
<proteinExistence type="predicted"/>
<evidence type="ECO:0000313" key="2">
    <source>
        <dbReference type="Proteomes" id="UP000266861"/>
    </source>
</evidence>
<gene>
    <name evidence="1" type="ORF">Glove_680g55</name>
</gene>
<dbReference type="EMBL" id="PQFF01000549">
    <property type="protein sequence ID" value="RHZ45367.1"/>
    <property type="molecule type" value="Genomic_DNA"/>
</dbReference>
<dbReference type="AlphaFoldDB" id="A0A397G433"/>
<dbReference type="OrthoDB" id="2359855at2759"/>
<evidence type="ECO:0000313" key="1">
    <source>
        <dbReference type="EMBL" id="RHZ45367.1"/>
    </source>
</evidence>
<protein>
    <submittedName>
        <fullName evidence="1">Uncharacterized protein</fullName>
    </submittedName>
</protein>
<comment type="caution">
    <text evidence="1">The sequence shown here is derived from an EMBL/GenBank/DDBJ whole genome shotgun (WGS) entry which is preliminary data.</text>
</comment>
<dbReference type="Proteomes" id="UP000266861">
    <property type="component" value="Unassembled WGS sequence"/>
</dbReference>
<organism evidence="1 2">
    <name type="scientific">Diversispora epigaea</name>
    <dbReference type="NCBI Taxonomy" id="1348612"/>
    <lineage>
        <taxon>Eukaryota</taxon>
        <taxon>Fungi</taxon>
        <taxon>Fungi incertae sedis</taxon>
        <taxon>Mucoromycota</taxon>
        <taxon>Glomeromycotina</taxon>
        <taxon>Glomeromycetes</taxon>
        <taxon>Diversisporales</taxon>
        <taxon>Diversisporaceae</taxon>
        <taxon>Diversispora</taxon>
    </lineage>
</organism>
<accession>A0A397G433</accession>